<dbReference type="Gene3D" id="3.90.550.10">
    <property type="entry name" value="Spore Coat Polysaccharide Biosynthesis Protein SpsA, Chain A"/>
    <property type="match status" value="1"/>
</dbReference>
<evidence type="ECO:0000256" key="1">
    <source>
        <dbReference type="ARBA" id="ARBA00006739"/>
    </source>
</evidence>
<dbReference type="Pfam" id="PF00535">
    <property type="entry name" value="Glycos_transf_2"/>
    <property type="match status" value="1"/>
</dbReference>
<dbReference type="InterPro" id="IPR001173">
    <property type="entry name" value="Glyco_trans_2-like"/>
</dbReference>
<evidence type="ECO:0000256" key="3">
    <source>
        <dbReference type="ARBA" id="ARBA00022679"/>
    </source>
</evidence>
<gene>
    <name evidence="5" type="ORF">EGI31_17850</name>
</gene>
<evidence type="ECO:0000313" key="5">
    <source>
        <dbReference type="EMBL" id="MCP9764807.1"/>
    </source>
</evidence>
<organism evidence="5 6">
    <name type="scientific">Lacihabitans soyangensis</name>
    <dbReference type="NCBI Taxonomy" id="869394"/>
    <lineage>
        <taxon>Bacteria</taxon>
        <taxon>Pseudomonadati</taxon>
        <taxon>Bacteroidota</taxon>
        <taxon>Cytophagia</taxon>
        <taxon>Cytophagales</taxon>
        <taxon>Leadbetterellaceae</taxon>
        <taxon>Lacihabitans</taxon>
    </lineage>
</organism>
<comment type="caution">
    <text evidence="5">The sequence shown here is derived from an EMBL/GenBank/DDBJ whole genome shotgun (WGS) entry which is preliminary data.</text>
</comment>
<protein>
    <submittedName>
        <fullName evidence="5">Glycosyltransferase family 2 protein</fullName>
    </submittedName>
</protein>
<feature type="domain" description="Glycosyltransferase 2-like" evidence="4">
    <location>
        <begin position="17"/>
        <end position="117"/>
    </location>
</feature>
<keyword evidence="2" id="KW-0328">Glycosyltransferase</keyword>
<dbReference type="EMBL" id="RJUF01000176">
    <property type="protein sequence ID" value="MCP9764807.1"/>
    <property type="molecule type" value="Genomic_DNA"/>
</dbReference>
<keyword evidence="3" id="KW-0808">Transferase</keyword>
<name>A0AAE3H4I1_9BACT</name>
<reference evidence="5 6" key="1">
    <citation type="submission" date="2018-11" db="EMBL/GenBank/DDBJ databases">
        <title>Novel bacteria species description.</title>
        <authorList>
            <person name="Han J.-H."/>
        </authorList>
    </citation>
    <scope>NUCLEOTIDE SEQUENCE [LARGE SCALE GENOMIC DNA]</scope>
    <source>
        <strain evidence="5 6">KCTC23259</strain>
    </source>
</reference>
<dbReference type="PANTHER" id="PTHR43179:SF12">
    <property type="entry name" value="GALACTOFURANOSYLTRANSFERASE GLFT2"/>
    <property type="match status" value="1"/>
</dbReference>
<dbReference type="SUPFAM" id="SSF53448">
    <property type="entry name" value="Nucleotide-diphospho-sugar transferases"/>
    <property type="match status" value="1"/>
</dbReference>
<sequence>MIYKIHKVRLNFEPVFSILIPTWNNLDYLKCVVASIRKNSSYKHQILVHVNEGNDGTEDWILSQKDIGYTKSSENCGVCYGFNAVSHLAVSENLVLIDDDLYLCPNWDGFLLDEINNQTDEKWCISGTMLEPYDKKIPCIIPNKDFGRHPSEFDEEKFLSLYHTYPKNDWTGSQWYPLVLPTFVFRAIGGLSVEFFPGMYSDPDFMIKLWHYGVRYFKGVSASRAYHFGSISTTRVKRNDGRSNFILKWGMSSNTFFNNYLKIGTDFTGPSPIPQEGFLLQLKKRIDRWKVKFKNRAIDIGLFN</sequence>
<comment type="similarity">
    <text evidence="1">Belongs to the glycosyltransferase 2 family.</text>
</comment>
<evidence type="ECO:0000259" key="4">
    <source>
        <dbReference type="Pfam" id="PF00535"/>
    </source>
</evidence>
<accession>A0AAE3H4I1</accession>
<dbReference type="Proteomes" id="UP001204144">
    <property type="component" value="Unassembled WGS sequence"/>
</dbReference>
<dbReference type="PANTHER" id="PTHR43179">
    <property type="entry name" value="RHAMNOSYLTRANSFERASE WBBL"/>
    <property type="match status" value="1"/>
</dbReference>
<evidence type="ECO:0000313" key="6">
    <source>
        <dbReference type="Proteomes" id="UP001204144"/>
    </source>
</evidence>
<dbReference type="GO" id="GO:0016757">
    <property type="term" value="F:glycosyltransferase activity"/>
    <property type="evidence" value="ECO:0007669"/>
    <property type="project" value="UniProtKB-KW"/>
</dbReference>
<keyword evidence="6" id="KW-1185">Reference proteome</keyword>
<proteinExistence type="inferred from homology"/>
<dbReference type="InterPro" id="IPR029044">
    <property type="entry name" value="Nucleotide-diphossugar_trans"/>
</dbReference>
<dbReference type="RefSeq" id="WP_255038495.1">
    <property type="nucleotide sequence ID" value="NZ_RJUF01000176.1"/>
</dbReference>
<evidence type="ECO:0000256" key="2">
    <source>
        <dbReference type="ARBA" id="ARBA00022676"/>
    </source>
</evidence>
<dbReference type="AlphaFoldDB" id="A0AAE3H4I1"/>